<evidence type="ECO:0000313" key="2">
    <source>
        <dbReference type="Proteomes" id="UP000474567"/>
    </source>
</evidence>
<dbReference type="EMBL" id="CADCST010000054">
    <property type="protein sequence ID" value="CAA9195054.1"/>
    <property type="molecule type" value="Genomic_DNA"/>
</dbReference>
<gene>
    <name evidence="1" type="ORF">FLACOL7796_00416</name>
</gene>
<keyword evidence="2" id="KW-1185">Reference proteome</keyword>
<organism evidence="1 2">
    <name type="scientific">Flavobacterium collinsii</name>
    <dbReference type="NCBI Taxonomy" id="1114861"/>
    <lineage>
        <taxon>Bacteria</taxon>
        <taxon>Pseudomonadati</taxon>
        <taxon>Bacteroidota</taxon>
        <taxon>Flavobacteriia</taxon>
        <taxon>Flavobacteriales</taxon>
        <taxon>Flavobacteriaceae</taxon>
        <taxon>Flavobacterium</taxon>
    </lineage>
</organism>
<evidence type="ECO:0008006" key="3">
    <source>
        <dbReference type="Google" id="ProtNLM"/>
    </source>
</evidence>
<comment type="caution">
    <text evidence="1">The sequence shown here is derived from an EMBL/GenBank/DDBJ whole genome shotgun (WGS) entry which is preliminary data.</text>
</comment>
<dbReference type="RefSeq" id="WP_173964420.1">
    <property type="nucleotide sequence ID" value="NZ_CADCST010000054.1"/>
</dbReference>
<protein>
    <recommendedName>
        <fullName evidence="3">HTH merR-type domain-containing protein</fullName>
    </recommendedName>
</protein>
<accession>A0ABM8KDU0</accession>
<reference evidence="1 2" key="1">
    <citation type="submission" date="2020-02" db="EMBL/GenBank/DDBJ databases">
        <authorList>
            <person name="Criscuolo A."/>
        </authorList>
    </citation>
    <scope>NUCLEOTIDE SEQUENCE [LARGE SCALE GENOMIC DNA]</scope>
    <source>
        <strain evidence="1">CECT7796</strain>
    </source>
</reference>
<dbReference type="Proteomes" id="UP000474567">
    <property type="component" value="Unassembled WGS sequence"/>
</dbReference>
<sequence>MVTNLLTRIEAIEYLKIGSTTFRKYEKAGLIKPMKAGKQNVTNRKRYNPIQLDRVWL</sequence>
<proteinExistence type="predicted"/>
<evidence type="ECO:0000313" key="1">
    <source>
        <dbReference type="EMBL" id="CAA9195054.1"/>
    </source>
</evidence>
<name>A0ABM8KDU0_9FLAO</name>